<dbReference type="PANTHER" id="PTHR14633:SF3">
    <property type="entry name" value="LITTLE ELONGATION COMPLEX SUBUNIT 2"/>
    <property type="match status" value="1"/>
</dbReference>
<name>A0A6J2TBU4_DROLE</name>
<dbReference type="GO" id="GO:0045945">
    <property type="term" value="P:positive regulation of transcription by RNA polymerase III"/>
    <property type="evidence" value="ECO:0007669"/>
    <property type="project" value="TreeGrafter"/>
</dbReference>
<sequence>MDEASTTSSAVLYQGNAVFRNQPSYKIFNKSFEHVDDTLFAFLNDVNHEILKEEVKAPSQIFTCYNCPLEDPRTGKPVINSLHDYAKKKQSVAFPNPQGHYSSLTREQQSACLRVLLAWKRNKPLSENDLVIWQQTETIRSKEQKLVQEYISNYARTQKELLYEPIRRLVSLYRKWYEQQVKLLQQLPNFERSYVTYSGFPQLQQCKSLNNQIADIEHVQLIQRTGEVRLWPVVKVTKQELYTLHIRLERYASVVGAVNTFEDNHNRETEADVFVLPLESLLMLLLAGSYTDLPKEMLLKIHQAEGSDYKCIEFKDPLPARSCGWHTNSAVINQAYRAYSSQPGQAQWVRFADNGSVNVLNDIASLECDDSERHLNLNAEYKLQLCDLNDICTSELKTNSALIKWRLNCANTAYDGQNFIMYTSLEIPAVQDRTANQAVGCHLIKLESKSECGCEIMTKYELLKAWLQLKLLQSNVGLCTRISLHGFTPLLEEQLTVEGLEQQLRECYHINMPQFLCNFYEFLKLLRSVPSGDYVLRYTQKYKDKFLLCKPTVGKTAHSFKLSDLLNETPTDDNFWTDNTSYLPISPTLCSRMHEERNLLPLAFPVQKKGAKPIQQPIAVKVPPKKVQAKTQARINYKKSKKSIYRARRRAAARAEEEQDKALEKFMCL</sequence>
<dbReference type="GO" id="GO:0042796">
    <property type="term" value="P:snRNA transcription by RNA polymerase III"/>
    <property type="evidence" value="ECO:0007669"/>
    <property type="project" value="TreeGrafter"/>
</dbReference>
<dbReference type="RefSeq" id="XP_030374266.1">
    <property type="nucleotide sequence ID" value="XM_030518406.1"/>
</dbReference>
<proteinExistence type="predicted"/>
<dbReference type="InterPro" id="IPR019535">
    <property type="entry name" value="ICE2_C"/>
</dbReference>
<accession>A0A6J2TBU4</accession>
<feature type="domain" description="Little elongation complex subunit 2 C-terminal" evidence="1">
    <location>
        <begin position="396"/>
        <end position="605"/>
    </location>
</feature>
<keyword evidence="2" id="KW-1185">Reference proteome</keyword>
<dbReference type="PANTHER" id="PTHR14633">
    <property type="entry name" value="LITTLE ELONGATION COMPLEX SUBUNIT 2"/>
    <property type="match status" value="1"/>
</dbReference>
<dbReference type="CTD" id="79664"/>
<gene>
    <name evidence="3" type="primary">LOC115623861</name>
</gene>
<protein>
    <submittedName>
        <fullName evidence="3">Little elongation complex subunit 2</fullName>
    </submittedName>
</protein>
<evidence type="ECO:0000313" key="3">
    <source>
        <dbReference type="RefSeq" id="XP_030374266.1"/>
    </source>
</evidence>
<organism evidence="2 3">
    <name type="scientific">Drosophila lebanonensis</name>
    <name type="common">Fruit fly</name>
    <name type="synonym">Scaptodrosophila lebanonensis</name>
    <dbReference type="NCBI Taxonomy" id="7225"/>
    <lineage>
        <taxon>Eukaryota</taxon>
        <taxon>Metazoa</taxon>
        <taxon>Ecdysozoa</taxon>
        <taxon>Arthropoda</taxon>
        <taxon>Hexapoda</taxon>
        <taxon>Insecta</taxon>
        <taxon>Pterygota</taxon>
        <taxon>Neoptera</taxon>
        <taxon>Endopterygota</taxon>
        <taxon>Diptera</taxon>
        <taxon>Brachycera</taxon>
        <taxon>Muscomorpha</taxon>
        <taxon>Ephydroidea</taxon>
        <taxon>Drosophilidae</taxon>
        <taxon>Scaptodrosophila</taxon>
    </lineage>
</organism>
<dbReference type="GO" id="GO:0042795">
    <property type="term" value="P:snRNA transcription by RNA polymerase II"/>
    <property type="evidence" value="ECO:0007669"/>
    <property type="project" value="TreeGrafter"/>
</dbReference>
<dbReference type="GeneID" id="115623861"/>
<dbReference type="AlphaFoldDB" id="A0A6J2TBU4"/>
<evidence type="ECO:0000259" key="1">
    <source>
        <dbReference type="Pfam" id="PF10505"/>
    </source>
</evidence>
<dbReference type="Proteomes" id="UP000504634">
    <property type="component" value="Unplaced"/>
</dbReference>
<reference evidence="3" key="1">
    <citation type="submission" date="2025-08" db="UniProtKB">
        <authorList>
            <consortium name="RefSeq"/>
        </authorList>
    </citation>
    <scope>IDENTIFICATION</scope>
    <source>
        <strain evidence="3">11010-0011.00</strain>
        <tissue evidence="3">Whole body</tissue>
    </source>
</reference>
<dbReference type="OrthoDB" id="6288737at2759"/>
<dbReference type="Pfam" id="PF10505">
    <property type="entry name" value="NARG2_C"/>
    <property type="match status" value="1"/>
</dbReference>
<evidence type="ECO:0000313" key="2">
    <source>
        <dbReference type="Proteomes" id="UP000504634"/>
    </source>
</evidence>
<dbReference type="GO" id="GO:0008023">
    <property type="term" value="C:transcription elongation factor complex"/>
    <property type="evidence" value="ECO:0007669"/>
    <property type="project" value="InterPro"/>
</dbReference>